<dbReference type="GO" id="GO:0003007">
    <property type="term" value="P:heart morphogenesis"/>
    <property type="evidence" value="ECO:0007669"/>
    <property type="project" value="UniProtKB-ARBA"/>
</dbReference>
<dbReference type="Ensembl" id="ENSACAT00000054510.1">
    <property type="protein sequence ID" value="ENSACAP00000028148.1"/>
    <property type="gene ID" value="ENSACAG00000040309.1"/>
</dbReference>
<evidence type="ECO:0000256" key="2">
    <source>
        <dbReference type="SAM" id="SignalP"/>
    </source>
</evidence>
<feature type="domain" description="Ig-like" evidence="3">
    <location>
        <begin position="21"/>
        <end position="97"/>
    </location>
</feature>
<evidence type="ECO:0000313" key="5">
    <source>
        <dbReference type="Proteomes" id="UP000001646"/>
    </source>
</evidence>
<evidence type="ECO:0000259" key="3">
    <source>
        <dbReference type="PROSITE" id="PS50835"/>
    </source>
</evidence>
<dbReference type="SMART" id="SM00409">
    <property type="entry name" value="IG"/>
    <property type="match status" value="2"/>
</dbReference>
<evidence type="ECO:0000256" key="1">
    <source>
        <dbReference type="ARBA" id="ARBA00023319"/>
    </source>
</evidence>
<dbReference type="Gene3D" id="2.60.40.10">
    <property type="entry name" value="Immunoglobulins"/>
    <property type="match status" value="2"/>
</dbReference>
<keyword evidence="2" id="KW-0732">Signal</keyword>
<accession>A0A803SYV8</accession>
<dbReference type="InterPro" id="IPR007110">
    <property type="entry name" value="Ig-like_dom"/>
</dbReference>
<dbReference type="SMART" id="SM00408">
    <property type="entry name" value="IGc2"/>
    <property type="match status" value="2"/>
</dbReference>
<dbReference type="GeneTree" id="ENSGT01110000267173"/>
<dbReference type="InParanoid" id="A0A803SYV8"/>
<dbReference type="GO" id="GO:0055013">
    <property type="term" value="P:cardiac muscle cell development"/>
    <property type="evidence" value="ECO:0007669"/>
    <property type="project" value="UniProtKB-ARBA"/>
</dbReference>
<keyword evidence="5" id="KW-1185">Reference proteome</keyword>
<reference evidence="4" key="1">
    <citation type="submission" date="2009-12" db="EMBL/GenBank/DDBJ databases">
        <title>The Genome Sequence of Anolis carolinensis (Green Anole Lizard).</title>
        <authorList>
            <consortium name="The Genome Sequencing Platform"/>
            <person name="Di Palma F."/>
            <person name="Alfoldi J."/>
            <person name="Heiman D."/>
            <person name="Young S."/>
            <person name="Grabherr M."/>
            <person name="Johnson J."/>
            <person name="Lander E.S."/>
            <person name="Lindblad-Toh K."/>
        </authorList>
    </citation>
    <scope>NUCLEOTIDE SEQUENCE [LARGE SCALE GENOMIC DNA]</scope>
    <source>
        <strain evidence="4">JBL SC #1</strain>
    </source>
</reference>
<dbReference type="SUPFAM" id="SSF48726">
    <property type="entry name" value="Immunoglobulin"/>
    <property type="match status" value="2"/>
</dbReference>
<dbReference type="PANTHER" id="PTHR47633">
    <property type="entry name" value="IMMUNOGLOBULIN"/>
    <property type="match status" value="1"/>
</dbReference>
<dbReference type="InterPro" id="IPR036179">
    <property type="entry name" value="Ig-like_dom_sf"/>
</dbReference>
<dbReference type="InterPro" id="IPR003598">
    <property type="entry name" value="Ig_sub2"/>
</dbReference>
<reference evidence="4" key="3">
    <citation type="submission" date="2025-09" db="UniProtKB">
        <authorList>
            <consortium name="Ensembl"/>
        </authorList>
    </citation>
    <scope>IDENTIFICATION</scope>
</reference>
<feature type="signal peptide" evidence="2">
    <location>
        <begin position="1"/>
        <end position="18"/>
    </location>
</feature>
<name>A0A803SYV8_ANOCA</name>
<dbReference type="InterPro" id="IPR003599">
    <property type="entry name" value="Ig_sub"/>
</dbReference>
<dbReference type="InterPro" id="IPR013783">
    <property type="entry name" value="Ig-like_fold"/>
</dbReference>
<organism evidence="4 5">
    <name type="scientific">Anolis carolinensis</name>
    <name type="common">Green anole</name>
    <name type="synonym">American chameleon</name>
    <dbReference type="NCBI Taxonomy" id="28377"/>
    <lineage>
        <taxon>Eukaryota</taxon>
        <taxon>Metazoa</taxon>
        <taxon>Chordata</taxon>
        <taxon>Craniata</taxon>
        <taxon>Vertebrata</taxon>
        <taxon>Euteleostomi</taxon>
        <taxon>Lepidosauria</taxon>
        <taxon>Squamata</taxon>
        <taxon>Bifurcata</taxon>
        <taxon>Unidentata</taxon>
        <taxon>Episquamata</taxon>
        <taxon>Toxicofera</taxon>
        <taxon>Iguania</taxon>
        <taxon>Dactyloidae</taxon>
        <taxon>Anolis</taxon>
    </lineage>
</organism>
<keyword evidence="1" id="KW-0393">Immunoglobulin domain</keyword>
<dbReference type="Pfam" id="PF07679">
    <property type="entry name" value="I-set"/>
    <property type="match status" value="2"/>
</dbReference>
<dbReference type="Proteomes" id="UP000001646">
    <property type="component" value="Unplaced"/>
</dbReference>
<feature type="domain" description="Ig-like" evidence="3">
    <location>
        <begin position="108"/>
        <end position="197"/>
    </location>
</feature>
<dbReference type="FunFam" id="2.60.40.10:FF:000022">
    <property type="entry name" value="Cardiac titin"/>
    <property type="match status" value="1"/>
</dbReference>
<proteinExistence type="predicted"/>
<dbReference type="PROSITE" id="PS50835">
    <property type="entry name" value="IG_LIKE"/>
    <property type="match status" value="2"/>
</dbReference>
<dbReference type="AlphaFoldDB" id="A0A803SYV8"/>
<dbReference type="InterPro" id="IPR013098">
    <property type="entry name" value="Ig_I-set"/>
</dbReference>
<sequence length="216" mass="23968">MLILIRSMSTLPLFFAEAFPPTFLTRPESITTFVGKNARFLCSVSGTPVIDTVWQKDGTAISSTEHYKITASDNKHSLEIVRLTINDRGTYTCKASNKFGADIYRTIPPFFTKPLRNVDSAVGGSTHLDCKVSGSHPIKVSWFKHDKEITPSTKYTLRYEEGSASLEIKHLDTSDIGVYSCRATNSAGSKESRSTLTVKGLMSYCVIFLVHLLNLF</sequence>
<reference evidence="4" key="2">
    <citation type="submission" date="2025-08" db="UniProtKB">
        <authorList>
            <consortium name="Ensembl"/>
        </authorList>
    </citation>
    <scope>IDENTIFICATION</scope>
</reference>
<evidence type="ECO:0000313" key="4">
    <source>
        <dbReference type="Ensembl" id="ENSACAP00000028148.1"/>
    </source>
</evidence>
<feature type="chain" id="PRO_5032794481" description="Ig-like domain-containing protein" evidence="2">
    <location>
        <begin position="19"/>
        <end position="216"/>
    </location>
</feature>
<dbReference type="FunFam" id="2.60.40.10:FF:000107">
    <property type="entry name" value="Myosin, light chain kinase a"/>
    <property type="match status" value="1"/>
</dbReference>
<protein>
    <recommendedName>
        <fullName evidence="3">Ig-like domain-containing protein</fullName>
    </recommendedName>
</protein>